<dbReference type="GO" id="GO:0031267">
    <property type="term" value="F:small GTPase binding"/>
    <property type="evidence" value="ECO:0007669"/>
    <property type="project" value="InterPro"/>
</dbReference>
<comment type="subcellular location">
    <subcellularLocation>
        <location evidence="1">Nucleus</location>
    </subcellularLocation>
</comment>
<reference evidence="5" key="2">
    <citation type="submission" date="2023-06" db="EMBL/GenBank/DDBJ databases">
        <authorList>
            <person name="Swenson N.G."/>
            <person name="Wegrzyn J.L."/>
            <person name="Mcevoy S.L."/>
        </authorList>
    </citation>
    <scope>NUCLEOTIDE SEQUENCE</scope>
    <source>
        <strain evidence="5">NS2018</strain>
        <tissue evidence="5">Leaf</tissue>
    </source>
</reference>
<feature type="domain" description="Importin N-terminal" evidence="4">
    <location>
        <begin position="29"/>
        <end position="108"/>
    </location>
</feature>
<evidence type="ECO:0000256" key="2">
    <source>
        <dbReference type="ARBA" id="ARBA00022448"/>
    </source>
</evidence>
<dbReference type="GO" id="GO:0006606">
    <property type="term" value="P:protein import into nucleus"/>
    <property type="evidence" value="ECO:0007669"/>
    <property type="project" value="TreeGrafter"/>
</dbReference>
<dbReference type="PANTHER" id="PTHR10997">
    <property type="entry name" value="IMPORTIN-7, 8, 11"/>
    <property type="match status" value="1"/>
</dbReference>
<evidence type="ECO:0000313" key="5">
    <source>
        <dbReference type="EMBL" id="KAK0600154.1"/>
    </source>
</evidence>
<dbReference type="Gene3D" id="1.25.10.10">
    <property type="entry name" value="Leucine-rich Repeat Variant"/>
    <property type="match status" value="1"/>
</dbReference>
<dbReference type="SMART" id="SM00913">
    <property type="entry name" value="IBN_N"/>
    <property type="match status" value="1"/>
</dbReference>
<proteinExistence type="predicted"/>
<keyword evidence="3" id="KW-0539">Nucleus</keyword>
<evidence type="ECO:0000259" key="4">
    <source>
        <dbReference type="PROSITE" id="PS50166"/>
    </source>
</evidence>
<keyword evidence="6" id="KW-1185">Reference proteome</keyword>
<dbReference type="PROSITE" id="PS50166">
    <property type="entry name" value="IMPORTIN_B_NT"/>
    <property type="match status" value="1"/>
</dbReference>
<dbReference type="GO" id="GO:0005049">
    <property type="term" value="F:nuclear export signal receptor activity"/>
    <property type="evidence" value="ECO:0007669"/>
    <property type="project" value="TreeGrafter"/>
</dbReference>
<evidence type="ECO:0000256" key="1">
    <source>
        <dbReference type="ARBA" id="ARBA00004123"/>
    </source>
</evidence>
<dbReference type="InterPro" id="IPR016024">
    <property type="entry name" value="ARM-type_fold"/>
</dbReference>
<protein>
    <recommendedName>
        <fullName evidence="4">Importin N-terminal domain-containing protein</fullName>
    </recommendedName>
</protein>
<dbReference type="GO" id="GO:0005829">
    <property type="term" value="C:cytosol"/>
    <property type="evidence" value="ECO:0007669"/>
    <property type="project" value="TreeGrafter"/>
</dbReference>
<comment type="caution">
    <text evidence="5">The sequence shown here is derived from an EMBL/GenBank/DDBJ whole genome shotgun (WGS) entry which is preliminary data.</text>
</comment>
<dbReference type="SUPFAM" id="SSF48371">
    <property type="entry name" value="ARM repeat"/>
    <property type="match status" value="1"/>
</dbReference>
<sequence>MEWNPETLRNLSLCFFHTLSPATEPPRAAEKSLADAADSPNYGLVVLRLVAEHTVDDQIRHAAAVNFKNHLRYRWFPSSDSNSGTTLAPILDPQKEQIKALFVSLMLSSRRRESRASSAKP</sequence>
<organism evidence="5 6">
    <name type="scientific">Acer saccharum</name>
    <name type="common">Sugar maple</name>
    <dbReference type="NCBI Taxonomy" id="4024"/>
    <lineage>
        <taxon>Eukaryota</taxon>
        <taxon>Viridiplantae</taxon>
        <taxon>Streptophyta</taxon>
        <taxon>Embryophyta</taxon>
        <taxon>Tracheophyta</taxon>
        <taxon>Spermatophyta</taxon>
        <taxon>Magnoliopsida</taxon>
        <taxon>eudicotyledons</taxon>
        <taxon>Gunneridae</taxon>
        <taxon>Pentapetalae</taxon>
        <taxon>rosids</taxon>
        <taxon>malvids</taxon>
        <taxon>Sapindales</taxon>
        <taxon>Sapindaceae</taxon>
        <taxon>Hippocastanoideae</taxon>
        <taxon>Acereae</taxon>
        <taxon>Acer</taxon>
    </lineage>
</organism>
<dbReference type="GO" id="GO:0005635">
    <property type="term" value="C:nuclear envelope"/>
    <property type="evidence" value="ECO:0007669"/>
    <property type="project" value="TreeGrafter"/>
</dbReference>
<evidence type="ECO:0000256" key="3">
    <source>
        <dbReference type="ARBA" id="ARBA00023242"/>
    </source>
</evidence>
<keyword evidence="2" id="KW-0813">Transport</keyword>
<name>A0AA39SXC0_ACESA</name>
<dbReference type="Proteomes" id="UP001168877">
    <property type="component" value="Unassembled WGS sequence"/>
</dbReference>
<gene>
    <name evidence="5" type="ORF">LWI29_012237</name>
</gene>
<dbReference type="EMBL" id="JAUESC010000003">
    <property type="protein sequence ID" value="KAK0600154.1"/>
    <property type="molecule type" value="Genomic_DNA"/>
</dbReference>
<dbReference type="AlphaFoldDB" id="A0AA39SXC0"/>
<evidence type="ECO:0000313" key="6">
    <source>
        <dbReference type="Proteomes" id="UP001168877"/>
    </source>
</evidence>
<dbReference type="PANTHER" id="PTHR10997:SF8">
    <property type="entry name" value="EXPORTIN-2"/>
    <property type="match status" value="1"/>
</dbReference>
<dbReference type="GO" id="GO:0006611">
    <property type="term" value="P:protein export from nucleus"/>
    <property type="evidence" value="ECO:0007669"/>
    <property type="project" value="TreeGrafter"/>
</dbReference>
<dbReference type="Pfam" id="PF03810">
    <property type="entry name" value="IBN_N"/>
    <property type="match status" value="1"/>
</dbReference>
<dbReference type="InterPro" id="IPR011989">
    <property type="entry name" value="ARM-like"/>
</dbReference>
<dbReference type="InterPro" id="IPR001494">
    <property type="entry name" value="Importin-beta_N"/>
</dbReference>
<accession>A0AA39SXC0</accession>
<reference evidence="5" key="1">
    <citation type="journal article" date="2022" name="Plant J.">
        <title>Strategies of tolerance reflected in two North American maple genomes.</title>
        <authorList>
            <person name="McEvoy S.L."/>
            <person name="Sezen U.U."/>
            <person name="Trouern-Trend A."/>
            <person name="McMahon S.M."/>
            <person name="Schaberg P.G."/>
            <person name="Yang J."/>
            <person name="Wegrzyn J.L."/>
            <person name="Swenson N.G."/>
        </authorList>
    </citation>
    <scope>NUCLEOTIDE SEQUENCE</scope>
    <source>
        <strain evidence="5">NS2018</strain>
    </source>
</reference>